<evidence type="ECO:0000259" key="2">
    <source>
        <dbReference type="Pfam" id="PF07950"/>
    </source>
</evidence>
<evidence type="ECO:0000256" key="1">
    <source>
        <dbReference type="SAM" id="Phobius"/>
    </source>
</evidence>
<dbReference type="InterPro" id="IPR012472">
    <property type="entry name" value="MCP1_TM"/>
</dbReference>
<dbReference type="GO" id="GO:0055088">
    <property type="term" value="P:lipid homeostasis"/>
    <property type="evidence" value="ECO:0007669"/>
    <property type="project" value="InterPro"/>
</dbReference>
<dbReference type="OrthoDB" id="10259513at2759"/>
<dbReference type="GO" id="GO:0005840">
    <property type="term" value="C:ribosome"/>
    <property type="evidence" value="ECO:0007669"/>
    <property type="project" value="InterPro"/>
</dbReference>
<dbReference type="SUPFAM" id="SSF81343">
    <property type="entry name" value="Fumarate reductase respiratory complex transmembrane subunits"/>
    <property type="match status" value="1"/>
</dbReference>
<dbReference type="PROSITE" id="PS00962">
    <property type="entry name" value="RIBOSOMAL_S2_1"/>
    <property type="match status" value="1"/>
</dbReference>
<dbReference type="STRING" id="246404.A0A507FGL7"/>
<accession>A0A507FGL7</accession>
<dbReference type="EMBL" id="QEAP01000077">
    <property type="protein sequence ID" value="TPX75541.1"/>
    <property type="molecule type" value="Genomic_DNA"/>
</dbReference>
<proteinExistence type="predicted"/>
<feature type="transmembrane region" description="Helical" evidence="1">
    <location>
        <begin position="198"/>
        <end position="217"/>
    </location>
</feature>
<organism evidence="3 4">
    <name type="scientific">Chytriomyces confervae</name>
    <dbReference type="NCBI Taxonomy" id="246404"/>
    <lineage>
        <taxon>Eukaryota</taxon>
        <taxon>Fungi</taxon>
        <taxon>Fungi incertae sedis</taxon>
        <taxon>Chytridiomycota</taxon>
        <taxon>Chytridiomycota incertae sedis</taxon>
        <taxon>Chytridiomycetes</taxon>
        <taxon>Chytridiales</taxon>
        <taxon>Chytriomycetaceae</taxon>
        <taxon>Chytriomyces</taxon>
    </lineage>
</organism>
<sequence>MKSSTVQSITGLGLFLFAGLHIGGHSIAPVSLRGANAALFAVREVVQHPVTEVVLFAGVTAHLGLGIANMVSRRFRGMSVFRASALILAVTVPLHMVSSRIIPSFVLTPPQQIDLAHVAHSMNDFKHHPIISSLLYPYYVVLGSAGLIHGVLGISQTFRNIKKPHDDAAPAKKNVLLSSSKQMLLTMLKWVEKNKGKFSVAAVGWMALTMLAINGWAGPIGGDRIYVSRAASSAMENLHTKTLASLSFNLL</sequence>
<dbReference type="Proteomes" id="UP000320333">
    <property type="component" value="Unassembled WGS sequence"/>
</dbReference>
<feature type="transmembrane region" description="Helical" evidence="1">
    <location>
        <begin position="83"/>
        <end position="102"/>
    </location>
</feature>
<feature type="transmembrane region" description="Helical" evidence="1">
    <location>
        <begin position="136"/>
        <end position="154"/>
    </location>
</feature>
<reference evidence="3 4" key="1">
    <citation type="journal article" date="2019" name="Sci. Rep.">
        <title>Comparative genomics of chytrid fungi reveal insights into the obligate biotrophic and pathogenic lifestyle of Synchytrium endobioticum.</title>
        <authorList>
            <person name="van de Vossenberg B.T.L.H."/>
            <person name="Warris S."/>
            <person name="Nguyen H.D.T."/>
            <person name="van Gent-Pelzer M.P.E."/>
            <person name="Joly D.L."/>
            <person name="van de Geest H.C."/>
            <person name="Bonants P.J.M."/>
            <person name="Smith D.S."/>
            <person name="Levesque C.A."/>
            <person name="van der Lee T.A.J."/>
        </authorList>
    </citation>
    <scope>NUCLEOTIDE SEQUENCE [LARGE SCALE GENOMIC DNA]</scope>
    <source>
        <strain evidence="3 4">CBS 675.73</strain>
    </source>
</reference>
<dbReference type="PANTHER" id="PTHR38409">
    <property type="entry name" value="MDM10-COMPLEMENTING PROTEIN 1"/>
    <property type="match status" value="1"/>
</dbReference>
<evidence type="ECO:0000313" key="3">
    <source>
        <dbReference type="EMBL" id="TPX75541.1"/>
    </source>
</evidence>
<keyword evidence="1" id="KW-0812">Transmembrane</keyword>
<keyword evidence="1" id="KW-0472">Membrane</keyword>
<dbReference type="GO" id="GO:0003735">
    <property type="term" value="F:structural constituent of ribosome"/>
    <property type="evidence" value="ECO:0007669"/>
    <property type="project" value="InterPro"/>
</dbReference>
<feature type="transmembrane region" description="Helical" evidence="1">
    <location>
        <begin position="53"/>
        <end position="71"/>
    </location>
</feature>
<dbReference type="GO" id="GO:0016020">
    <property type="term" value="C:membrane"/>
    <property type="evidence" value="ECO:0007669"/>
    <property type="project" value="InterPro"/>
</dbReference>
<comment type="caution">
    <text evidence="3">The sequence shown here is derived from an EMBL/GenBank/DDBJ whole genome shotgun (WGS) entry which is preliminary data.</text>
</comment>
<keyword evidence="4" id="KW-1185">Reference proteome</keyword>
<protein>
    <recommendedName>
        <fullName evidence="2">Mitochondrial adapter protein MCP1 transmembrane domain-containing protein</fullName>
    </recommendedName>
</protein>
<dbReference type="InterPro" id="IPR039960">
    <property type="entry name" value="MCP1"/>
</dbReference>
<gene>
    <name evidence="3" type="ORF">CcCBS67573_g03187</name>
</gene>
<dbReference type="GO" id="GO:0006412">
    <property type="term" value="P:translation"/>
    <property type="evidence" value="ECO:0007669"/>
    <property type="project" value="InterPro"/>
</dbReference>
<dbReference type="AlphaFoldDB" id="A0A507FGL7"/>
<dbReference type="PANTHER" id="PTHR38409:SF1">
    <property type="entry name" value="MITOCHONDRIAL ADAPTER PROTEIN MCP1"/>
    <property type="match status" value="1"/>
</dbReference>
<dbReference type="InterPro" id="IPR018130">
    <property type="entry name" value="Ribosomal_uS2_CS"/>
</dbReference>
<feature type="domain" description="Mitochondrial adapter protein MCP1 transmembrane" evidence="2">
    <location>
        <begin position="92"/>
        <end position="159"/>
    </location>
</feature>
<evidence type="ECO:0000313" key="4">
    <source>
        <dbReference type="Proteomes" id="UP000320333"/>
    </source>
</evidence>
<keyword evidence="1" id="KW-1133">Transmembrane helix</keyword>
<dbReference type="InterPro" id="IPR034804">
    <property type="entry name" value="SQR/QFR_C/D"/>
</dbReference>
<dbReference type="Pfam" id="PF07950">
    <property type="entry name" value="MCP1_TM"/>
    <property type="match status" value="1"/>
</dbReference>
<name>A0A507FGL7_9FUNG</name>